<organism evidence="2 3">
    <name type="scientific">Chitinophaga alhagiae</name>
    <dbReference type="NCBI Taxonomy" id="2203219"/>
    <lineage>
        <taxon>Bacteria</taxon>
        <taxon>Pseudomonadati</taxon>
        <taxon>Bacteroidota</taxon>
        <taxon>Chitinophagia</taxon>
        <taxon>Chitinophagales</taxon>
        <taxon>Chitinophagaceae</taxon>
        <taxon>Chitinophaga</taxon>
    </lineage>
</organism>
<name>A0ABM6WDC6_9BACT</name>
<evidence type="ECO:0000313" key="2">
    <source>
        <dbReference type="EMBL" id="AWO01902.1"/>
    </source>
</evidence>
<accession>A0ABM6WDC6</accession>
<keyword evidence="3" id="KW-1185">Reference proteome</keyword>
<reference evidence="2 3" key="1">
    <citation type="submission" date="2018-05" db="EMBL/GenBank/DDBJ databases">
        <title>Chitinophaga sp. nov., isolated from rhizosphere soil of Alhagi.</title>
        <authorList>
            <person name="Liu Y."/>
        </authorList>
    </citation>
    <scope>NUCLEOTIDE SEQUENCE [LARGE SCALE GENOMIC DNA]</scope>
    <source>
        <strain evidence="2 3">T22</strain>
    </source>
</reference>
<feature type="transmembrane region" description="Helical" evidence="1">
    <location>
        <begin position="110"/>
        <end position="131"/>
    </location>
</feature>
<dbReference type="Proteomes" id="UP000246099">
    <property type="component" value="Chromosome"/>
</dbReference>
<keyword evidence="1" id="KW-0812">Transmembrane</keyword>
<sequence>MTHKENDIAKELREIAPELEHLRVHPHFDVPAKYFDAFPAQLLTHIKAMENSSAVTEELEHLSPLLAGVSRETPFSVPEDYFKGLTELVVKEKNFAQEGRVVKMGRRIRLFKQCLAAASIAGLIAVSAVLISRSLSGTSMDRMMARISDQEIEEYLTYHTDAFDNENIFTNVSLEGEMPSVLPEDLSTKEIDNLLENNLLQDDLVN</sequence>
<dbReference type="EMBL" id="CP029600">
    <property type="protein sequence ID" value="AWO01902.1"/>
    <property type="molecule type" value="Genomic_DNA"/>
</dbReference>
<proteinExistence type="predicted"/>
<dbReference type="RefSeq" id="WP_119078110.1">
    <property type="nucleotide sequence ID" value="NZ_CP029600.1"/>
</dbReference>
<evidence type="ECO:0000313" key="3">
    <source>
        <dbReference type="Proteomes" id="UP000246099"/>
    </source>
</evidence>
<protein>
    <submittedName>
        <fullName evidence="2">Uncharacterized protein</fullName>
    </submittedName>
</protein>
<keyword evidence="1" id="KW-0472">Membrane</keyword>
<gene>
    <name evidence="2" type="ORF">DLD77_09430</name>
</gene>
<evidence type="ECO:0000256" key="1">
    <source>
        <dbReference type="SAM" id="Phobius"/>
    </source>
</evidence>
<keyword evidence="1" id="KW-1133">Transmembrane helix</keyword>